<dbReference type="Proteomes" id="UP000179243">
    <property type="component" value="Unassembled WGS sequence"/>
</dbReference>
<dbReference type="PANTHER" id="PTHR15184">
    <property type="entry name" value="ATP SYNTHASE"/>
    <property type="match status" value="1"/>
</dbReference>
<dbReference type="GO" id="GO:0008564">
    <property type="term" value="F:protein-exporting ATPase activity"/>
    <property type="evidence" value="ECO:0007669"/>
    <property type="project" value="UniProtKB-EC"/>
</dbReference>
<dbReference type="CDD" id="cd01136">
    <property type="entry name" value="ATPase_flagellum-secretory_path_III"/>
    <property type="match status" value="1"/>
</dbReference>
<dbReference type="GO" id="GO:0046933">
    <property type="term" value="F:proton-transporting ATP synthase activity, rotational mechanism"/>
    <property type="evidence" value="ECO:0007669"/>
    <property type="project" value="TreeGrafter"/>
</dbReference>
<dbReference type="InterPro" id="IPR022425">
    <property type="entry name" value="FliI_clade2"/>
</dbReference>
<keyword evidence="6" id="KW-0653">Protein transport</keyword>
<dbReference type="Pfam" id="PF00006">
    <property type="entry name" value="ATP-synt_ab"/>
    <property type="match status" value="1"/>
</dbReference>
<evidence type="ECO:0000259" key="9">
    <source>
        <dbReference type="SMART" id="SM00382"/>
    </source>
</evidence>
<dbReference type="Pfam" id="PF02874">
    <property type="entry name" value="ATP-synt_ab_N"/>
    <property type="match status" value="1"/>
</dbReference>
<dbReference type="InterPro" id="IPR003593">
    <property type="entry name" value="AAA+_ATPase"/>
</dbReference>
<dbReference type="GO" id="GO:0071973">
    <property type="term" value="P:bacterial-type flagellum-dependent cell motility"/>
    <property type="evidence" value="ECO:0007669"/>
    <property type="project" value="InterPro"/>
</dbReference>
<keyword evidence="10" id="KW-0969">Cilium</keyword>
<dbReference type="FunFam" id="3.40.50.12240:FF:000002">
    <property type="entry name" value="Flagellum-specific ATP synthase FliI"/>
    <property type="match status" value="1"/>
</dbReference>
<evidence type="ECO:0000256" key="3">
    <source>
        <dbReference type="ARBA" id="ARBA00022490"/>
    </source>
</evidence>
<comment type="subcellular location">
    <subcellularLocation>
        <location evidence="1">Cytoplasm</location>
    </subcellularLocation>
</comment>
<evidence type="ECO:0000313" key="10">
    <source>
        <dbReference type="EMBL" id="OGJ99909.1"/>
    </source>
</evidence>
<keyword evidence="4" id="KW-0547">Nucleotide-binding</keyword>
<dbReference type="NCBIfam" id="TIGR01026">
    <property type="entry name" value="fliI_yscN"/>
    <property type="match status" value="1"/>
</dbReference>
<dbReference type="Pfam" id="PF18269">
    <property type="entry name" value="T3SS_ATPase_C"/>
    <property type="match status" value="1"/>
</dbReference>
<dbReference type="InterPro" id="IPR040627">
    <property type="entry name" value="T3SS_ATPase_C"/>
</dbReference>
<dbReference type="GO" id="GO:0044780">
    <property type="term" value="P:bacterial-type flagellum assembly"/>
    <property type="evidence" value="ECO:0007669"/>
    <property type="project" value="InterPro"/>
</dbReference>
<comment type="catalytic activity">
    <reaction evidence="8">
        <text>ATP + H2O + cellular proteinSide 1 = ADP + phosphate + cellular proteinSide 2.</text>
        <dbReference type="EC" id="7.4.2.8"/>
    </reaction>
</comment>
<dbReference type="PANTHER" id="PTHR15184:SF9">
    <property type="entry name" value="SPI-1 TYPE 3 SECRETION SYSTEM ATPASE"/>
    <property type="match status" value="1"/>
</dbReference>
<dbReference type="Gene3D" id="3.40.50.12240">
    <property type="match status" value="1"/>
</dbReference>
<evidence type="ECO:0000256" key="7">
    <source>
        <dbReference type="ARBA" id="ARBA00022967"/>
    </source>
</evidence>
<dbReference type="GO" id="GO:0005737">
    <property type="term" value="C:cytoplasm"/>
    <property type="evidence" value="ECO:0007669"/>
    <property type="project" value="UniProtKB-SubCell"/>
</dbReference>
<dbReference type="PROSITE" id="PS00152">
    <property type="entry name" value="ATPASE_ALPHA_BETA"/>
    <property type="match status" value="1"/>
</dbReference>
<reference evidence="10 11" key="1">
    <citation type="journal article" date="2016" name="Nat. Commun.">
        <title>Thousands of microbial genomes shed light on interconnected biogeochemical processes in an aquifer system.</title>
        <authorList>
            <person name="Anantharaman K."/>
            <person name="Brown C.T."/>
            <person name="Hug L.A."/>
            <person name="Sharon I."/>
            <person name="Castelle C.J."/>
            <person name="Probst A.J."/>
            <person name="Thomas B.C."/>
            <person name="Singh A."/>
            <person name="Wilkins M.J."/>
            <person name="Karaoz U."/>
            <person name="Brodie E.L."/>
            <person name="Williams K.H."/>
            <person name="Hubbard S.S."/>
            <person name="Banfield J.F."/>
        </authorList>
    </citation>
    <scope>NUCLEOTIDE SEQUENCE [LARGE SCALE GENOMIC DNA]</scope>
</reference>
<keyword evidence="10" id="KW-0282">Flagellum</keyword>
<dbReference type="InterPro" id="IPR000194">
    <property type="entry name" value="ATPase_F1/V1/A1_a/bsu_nucl-bd"/>
</dbReference>
<keyword evidence="3" id="KW-0963">Cytoplasm</keyword>
<keyword evidence="10" id="KW-0966">Cell projection</keyword>
<dbReference type="InterPro" id="IPR004100">
    <property type="entry name" value="ATPase_F1/V1/A1_a/bsu_N"/>
</dbReference>
<evidence type="ECO:0000313" key="11">
    <source>
        <dbReference type="Proteomes" id="UP000179243"/>
    </source>
</evidence>
<dbReference type="GO" id="GO:0016887">
    <property type="term" value="F:ATP hydrolysis activity"/>
    <property type="evidence" value="ECO:0007669"/>
    <property type="project" value="InterPro"/>
</dbReference>
<name>A0A1F7EZS9_UNCRA</name>
<proteinExistence type="predicted"/>
<keyword evidence="2" id="KW-0813">Transport</keyword>
<gene>
    <name evidence="10" type="ORF">A2519_00190</name>
</gene>
<comment type="caution">
    <text evidence="10">The sequence shown here is derived from an EMBL/GenBank/DDBJ whole genome shotgun (WGS) entry which is preliminary data.</text>
</comment>
<dbReference type="AlphaFoldDB" id="A0A1F7EZS9"/>
<dbReference type="SMART" id="SM00382">
    <property type="entry name" value="AAA"/>
    <property type="match status" value="1"/>
</dbReference>
<dbReference type="CDD" id="cd18117">
    <property type="entry name" value="ATP-synt_flagellum-secretory_path_III_N"/>
    <property type="match status" value="1"/>
</dbReference>
<dbReference type="GO" id="GO:0030257">
    <property type="term" value="C:type III protein secretion system complex"/>
    <property type="evidence" value="ECO:0007669"/>
    <property type="project" value="InterPro"/>
</dbReference>
<dbReference type="InterPro" id="IPR020003">
    <property type="entry name" value="ATPase_a/bsu_AS"/>
</dbReference>
<dbReference type="InterPro" id="IPR005714">
    <property type="entry name" value="ATPase_T3SS_FliI/YscN"/>
</dbReference>
<evidence type="ECO:0000256" key="4">
    <source>
        <dbReference type="ARBA" id="ARBA00022741"/>
    </source>
</evidence>
<evidence type="ECO:0000256" key="5">
    <source>
        <dbReference type="ARBA" id="ARBA00022840"/>
    </source>
</evidence>
<evidence type="ECO:0000256" key="2">
    <source>
        <dbReference type="ARBA" id="ARBA00022448"/>
    </source>
</evidence>
<keyword evidence="7" id="KW-1278">Translocase</keyword>
<protein>
    <submittedName>
        <fullName evidence="10">Flagellar protein export ATPase FliI</fullName>
    </submittedName>
</protein>
<dbReference type="NCBIfam" id="TIGR03497">
    <property type="entry name" value="FliI_clade2"/>
    <property type="match status" value="1"/>
</dbReference>
<dbReference type="SUPFAM" id="SSF52540">
    <property type="entry name" value="P-loop containing nucleoside triphosphate hydrolases"/>
    <property type="match status" value="1"/>
</dbReference>
<evidence type="ECO:0000256" key="1">
    <source>
        <dbReference type="ARBA" id="ARBA00004496"/>
    </source>
</evidence>
<feature type="domain" description="AAA+ ATPase" evidence="9">
    <location>
        <begin position="157"/>
        <end position="338"/>
    </location>
</feature>
<dbReference type="GO" id="GO:0030254">
    <property type="term" value="P:protein secretion by the type III secretion system"/>
    <property type="evidence" value="ECO:0007669"/>
    <property type="project" value="InterPro"/>
</dbReference>
<sequence length="438" mass="46843">MPHLLDKYSDLCAKARTVKVNGRITQVIGLVIESEGPAASIGEICTIEFNGILVGRAEVVGFKEAKTLLMPLGEMTGIRPGLDVVATGRPLKISVDSSLLGRVIDGLGNPLDGKGPIQASSSRAVFSTPPSPLTRRRIAEPMVTGIRSIDSFLTLGKGQRVGIFAGSGVGKSVMLGMIARNCLAKVNVIALIGERGREVREFIERDLGEEGLKRSVVVVATSDQPALIRLKGALTATTIAEYFRAEGNDVMLLMDSSTRIAMAQREIGLATGEPPATKGYTPSVFAFLPRLMERAGTSDKGSITGLYTVLVEGDDLDEPIADAMRSILDGHIVLSRALAQRNHYPAIDVLGSISRVMPDVIEKEHLAAARRLLTLMAEYRGAEDLITIGAYAKGSNPEVDRAITIMKDMNSFLCQAVGEKASMSEAIVTMKQLVEKVT</sequence>
<dbReference type="InterPro" id="IPR027417">
    <property type="entry name" value="P-loop_NTPase"/>
</dbReference>
<organism evidence="10 11">
    <name type="scientific">Candidatus Raymondbacteria bacterium RIFOXYD12_FULL_49_13</name>
    <dbReference type="NCBI Taxonomy" id="1817890"/>
    <lineage>
        <taxon>Bacteria</taxon>
        <taxon>Raymondiibacteriota</taxon>
    </lineage>
</organism>
<dbReference type="InterPro" id="IPR050053">
    <property type="entry name" value="ATPase_alpha/beta_chains"/>
</dbReference>
<keyword evidence="5" id="KW-0067">ATP-binding</keyword>
<accession>A0A1F7EZS9</accession>
<dbReference type="GO" id="GO:0005524">
    <property type="term" value="F:ATP binding"/>
    <property type="evidence" value="ECO:0007669"/>
    <property type="project" value="UniProtKB-KW"/>
</dbReference>
<evidence type="ECO:0000256" key="6">
    <source>
        <dbReference type="ARBA" id="ARBA00022927"/>
    </source>
</evidence>
<dbReference type="EMBL" id="MFYX01000157">
    <property type="protein sequence ID" value="OGJ99909.1"/>
    <property type="molecule type" value="Genomic_DNA"/>
</dbReference>
<evidence type="ECO:0000256" key="8">
    <source>
        <dbReference type="ARBA" id="ARBA00034006"/>
    </source>
</evidence>